<dbReference type="AlphaFoldDB" id="A0A1F5G8C9"/>
<proteinExistence type="predicted"/>
<evidence type="ECO:0000313" key="1">
    <source>
        <dbReference type="EMBL" id="OGD88153.1"/>
    </source>
</evidence>
<dbReference type="STRING" id="1797714.A3D04_01660"/>
<name>A0A1F5G8C9_9BACT</name>
<dbReference type="Proteomes" id="UP000177369">
    <property type="component" value="Unassembled WGS sequence"/>
</dbReference>
<gene>
    <name evidence="1" type="ORF">A3D04_01660</name>
</gene>
<sequence>MTSEVLGEPDTFRRVEFQDFELKSLKAILGEEWDFNESRVQYLSEDGLWEILITKDRAKQSNNNSICVQRDALIRLELSDIDHVNIDMEHNEAHFIACKPQGEYSGTLPLYRIFNRGFNH</sequence>
<dbReference type="EMBL" id="MFBD01000037">
    <property type="protein sequence ID" value="OGD88153.1"/>
    <property type="molecule type" value="Genomic_DNA"/>
</dbReference>
<protein>
    <submittedName>
        <fullName evidence="1">Uncharacterized protein</fullName>
    </submittedName>
</protein>
<accession>A0A1F5G8C9</accession>
<organism evidence="1 2">
    <name type="scientific">Candidatus Curtissbacteria bacterium RIFCSPHIGHO2_02_FULL_40_16b</name>
    <dbReference type="NCBI Taxonomy" id="1797714"/>
    <lineage>
        <taxon>Bacteria</taxon>
        <taxon>Candidatus Curtissiibacteriota</taxon>
    </lineage>
</organism>
<evidence type="ECO:0000313" key="2">
    <source>
        <dbReference type="Proteomes" id="UP000177369"/>
    </source>
</evidence>
<comment type="caution">
    <text evidence="1">The sequence shown here is derived from an EMBL/GenBank/DDBJ whole genome shotgun (WGS) entry which is preliminary data.</text>
</comment>
<reference evidence="1 2" key="1">
    <citation type="journal article" date="2016" name="Nat. Commun.">
        <title>Thousands of microbial genomes shed light on interconnected biogeochemical processes in an aquifer system.</title>
        <authorList>
            <person name="Anantharaman K."/>
            <person name="Brown C.T."/>
            <person name="Hug L.A."/>
            <person name="Sharon I."/>
            <person name="Castelle C.J."/>
            <person name="Probst A.J."/>
            <person name="Thomas B.C."/>
            <person name="Singh A."/>
            <person name="Wilkins M.J."/>
            <person name="Karaoz U."/>
            <person name="Brodie E.L."/>
            <person name="Williams K.H."/>
            <person name="Hubbard S.S."/>
            <person name="Banfield J.F."/>
        </authorList>
    </citation>
    <scope>NUCLEOTIDE SEQUENCE [LARGE SCALE GENOMIC DNA]</scope>
</reference>